<dbReference type="STRING" id="1817824.A2751_05305"/>
<gene>
    <name evidence="4" type="primary">rplM</name>
    <name evidence="5" type="ORF">A2751_05305</name>
</gene>
<dbReference type="PIRSF" id="PIRSF002181">
    <property type="entry name" value="Ribosomal_L13"/>
    <property type="match status" value="1"/>
</dbReference>
<proteinExistence type="inferred from homology"/>
<protein>
    <recommendedName>
        <fullName evidence="4">Large ribosomal subunit protein uL13</fullName>
    </recommendedName>
</protein>
<dbReference type="PANTHER" id="PTHR11545">
    <property type="entry name" value="RIBOSOMAL PROTEIN L13"/>
    <property type="match status" value="1"/>
</dbReference>
<dbReference type="GO" id="GO:0003735">
    <property type="term" value="F:structural constituent of ribosome"/>
    <property type="evidence" value="ECO:0007669"/>
    <property type="project" value="InterPro"/>
</dbReference>
<dbReference type="InterPro" id="IPR036899">
    <property type="entry name" value="Ribosomal_uL13_sf"/>
</dbReference>
<organism evidence="5 6">
    <name type="scientific">Candidatus Doudnabacteria bacterium RIFCSPHIGHO2_01_FULL_46_14</name>
    <dbReference type="NCBI Taxonomy" id="1817824"/>
    <lineage>
        <taxon>Bacteria</taxon>
        <taxon>Candidatus Doudnaibacteriota</taxon>
    </lineage>
</organism>
<dbReference type="GO" id="GO:0006412">
    <property type="term" value="P:translation"/>
    <property type="evidence" value="ECO:0007669"/>
    <property type="project" value="UniProtKB-UniRule"/>
</dbReference>
<reference evidence="5 6" key="1">
    <citation type="journal article" date="2016" name="Nat. Commun.">
        <title>Thousands of microbial genomes shed light on interconnected biogeochemical processes in an aquifer system.</title>
        <authorList>
            <person name="Anantharaman K."/>
            <person name="Brown C.T."/>
            <person name="Hug L.A."/>
            <person name="Sharon I."/>
            <person name="Castelle C.J."/>
            <person name="Probst A.J."/>
            <person name="Thomas B.C."/>
            <person name="Singh A."/>
            <person name="Wilkins M.J."/>
            <person name="Karaoz U."/>
            <person name="Brodie E.L."/>
            <person name="Williams K.H."/>
            <person name="Hubbard S.S."/>
            <person name="Banfield J.F."/>
        </authorList>
    </citation>
    <scope>NUCLEOTIDE SEQUENCE [LARGE SCALE GENOMIC DNA]</scope>
</reference>
<dbReference type="CDD" id="cd00392">
    <property type="entry name" value="Ribosomal_L13"/>
    <property type="match status" value="1"/>
</dbReference>
<evidence type="ECO:0000256" key="4">
    <source>
        <dbReference type="HAMAP-Rule" id="MF_01366"/>
    </source>
</evidence>
<comment type="caution">
    <text evidence="5">The sequence shown here is derived from an EMBL/GenBank/DDBJ whole genome shotgun (WGS) entry which is preliminary data.</text>
</comment>
<dbReference type="SUPFAM" id="SSF52161">
    <property type="entry name" value="Ribosomal protein L13"/>
    <property type="match status" value="1"/>
</dbReference>
<evidence type="ECO:0000313" key="5">
    <source>
        <dbReference type="EMBL" id="OGE79421.1"/>
    </source>
</evidence>
<dbReference type="GO" id="GO:0022625">
    <property type="term" value="C:cytosolic large ribosomal subunit"/>
    <property type="evidence" value="ECO:0007669"/>
    <property type="project" value="TreeGrafter"/>
</dbReference>
<comment type="similarity">
    <text evidence="1 4">Belongs to the universal ribosomal protein uL13 family.</text>
</comment>
<name>A0A1F5NP08_9BACT</name>
<dbReference type="Proteomes" id="UP000176864">
    <property type="component" value="Unassembled WGS sequence"/>
</dbReference>
<dbReference type="AlphaFoldDB" id="A0A1F5NP08"/>
<keyword evidence="2 4" id="KW-0689">Ribosomal protein</keyword>
<dbReference type="GO" id="GO:0017148">
    <property type="term" value="P:negative regulation of translation"/>
    <property type="evidence" value="ECO:0007669"/>
    <property type="project" value="TreeGrafter"/>
</dbReference>
<dbReference type="Pfam" id="PF00572">
    <property type="entry name" value="Ribosomal_L13"/>
    <property type="match status" value="1"/>
</dbReference>
<dbReference type="NCBIfam" id="TIGR01066">
    <property type="entry name" value="rplM_bact"/>
    <property type="match status" value="1"/>
</dbReference>
<evidence type="ECO:0000256" key="3">
    <source>
        <dbReference type="ARBA" id="ARBA00023274"/>
    </source>
</evidence>
<comment type="function">
    <text evidence="4">This protein is one of the early assembly proteins of the 50S ribosomal subunit, although it is not seen to bind rRNA by itself. It is important during the early stages of 50S assembly.</text>
</comment>
<dbReference type="EMBL" id="MFEK01000003">
    <property type="protein sequence ID" value="OGE79421.1"/>
    <property type="molecule type" value="Genomic_DNA"/>
</dbReference>
<evidence type="ECO:0000256" key="1">
    <source>
        <dbReference type="ARBA" id="ARBA00006227"/>
    </source>
</evidence>
<evidence type="ECO:0000313" key="6">
    <source>
        <dbReference type="Proteomes" id="UP000176864"/>
    </source>
</evidence>
<evidence type="ECO:0000256" key="2">
    <source>
        <dbReference type="ARBA" id="ARBA00022980"/>
    </source>
</evidence>
<keyword evidence="3 4" id="KW-0687">Ribonucleoprotein</keyword>
<dbReference type="PANTHER" id="PTHR11545:SF2">
    <property type="entry name" value="LARGE RIBOSOMAL SUBUNIT PROTEIN UL13M"/>
    <property type="match status" value="1"/>
</dbReference>
<sequence>MTTTLVKVKEIKRNWHEMDASRITLGRLATEAARFLSGKHKPSYTPHLDGGDFVVITNIEKIKLTGRKLLQKEYFHYSGYPGGLKRRPIKNVIEKSPEKVIYRAVRGMLATNRLRAKRLKRLKLVKGTAHNFKIDKKI</sequence>
<dbReference type="InterPro" id="IPR005822">
    <property type="entry name" value="Ribosomal_uL13"/>
</dbReference>
<dbReference type="GO" id="GO:0003729">
    <property type="term" value="F:mRNA binding"/>
    <property type="evidence" value="ECO:0007669"/>
    <property type="project" value="TreeGrafter"/>
</dbReference>
<dbReference type="Gene3D" id="3.90.1180.10">
    <property type="entry name" value="Ribosomal protein L13"/>
    <property type="match status" value="1"/>
</dbReference>
<dbReference type="InterPro" id="IPR005823">
    <property type="entry name" value="Ribosomal_uL13_bac-type"/>
</dbReference>
<dbReference type="HAMAP" id="MF_01366">
    <property type="entry name" value="Ribosomal_uL13"/>
    <property type="match status" value="1"/>
</dbReference>
<comment type="subunit">
    <text evidence="4">Part of the 50S ribosomal subunit.</text>
</comment>
<accession>A0A1F5NP08</accession>